<dbReference type="EMBL" id="BK015794">
    <property type="protein sequence ID" value="DAE25167.1"/>
    <property type="molecule type" value="Genomic_DNA"/>
</dbReference>
<evidence type="ECO:0000313" key="1">
    <source>
        <dbReference type="EMBL" id="DAE25167.1"/>
    </source>
</evidence>
<name>A0A8S5R0Z7_9CAUD</name>
<sequence length="196" mass="22154">MTISNILEHWASIYKPLSHHPESERLEDQSFFRIRYIDLENIFSRNANIIHSPCMLQSVMTTGELVDAKKAVVSHQVWFLAKVKDTPQTLGRYDGNKIERTANDLTDYCKDLIAWLIEVKRTGCCPVTQRSFADDAVVMAELQSIDTSSISFGLVGDIYAGQWLVMGLDWKSLQPLYNFACGSNGKYIVPNDNTEG</sequence>
<accession>A0A8S5R0Z7</accession>
<organism evidence="1">
    <name type="scientific">Siphoviridae sp. ctXX925</name>
    <dbReference type="NCBI Taxonomy" id="2826370"/>
    <lineage>
        <taxon>Viruses</taxon>
        <taxon>Duplodnaviria</taxon>
        <taxon>Heunggongvirae</taxon>
        <taxon>Uroviricota</taxon>
        <taxon>Caudoviricetes</taxon>
    </lineage>
</organism>
<reference evidence="1" key="1">
    <citation type="journal article" date="2021" name="Proc. Natl. Acad. Sci. U.S.A.">
        <title>A Catalog of Tens of Thousands of Viruses from Human Metagenomes Reveals Hidden Associations with Chronic Diseases.</title>
        <authorList>
            <person name="Tisza M.J."/>
            <person name="Buck C.B."/>
        </authorList>
    </citation>
    <scope>NUCLEOTIDE SEQUENCE</scope>
    <source>
        <strain evidence="1">CtXX925</strain>
    </source>
</reference>
<proteinExistence type="predicted"/>
<protein>
    <submittedName>
        <fullName evidence="1">Uncharacterized protein</fullName>
    </submittedName>
</protein>